<protein>
    <submittedName>
        <fullName evidence="11">ABC transporter permease</fullName>
    </submittedName>
</protein>
<name>A0ABV8MLU3_9NEIS</name>
<evidence type="ECO:0000256" key="7">
    <source>
        <dbReference type="ARBA" id="ARBA00022989"/>
    </source>
</evidence>
<feature type="transmembrane region" description="Helical" evidence="9">
    <location>
        <begin position="194"/>
        <end position="216"/>
    </location>
</feature>
<feature type="transmembrane region" description="Helical" evidence="9">
    <location>
        <begin position="20"/>
        <end position="39"/>
    </location>
</feature>
<feature type="transmembrane region" description="Helical" evidence="9">
    <location>
        <begin position="155"/>
        <end position="174"/>
    </location>
</feature>
<dbReference type="EMBL" id="JBHSBU010000001">
    <property type="protein sequence ID" value="MFC4158021.1"/>
    <property type="molecule type" value="Genomic_DNA"/>
</dbReference>
<comment type="similarity">
    <text evidence="2">Belongs to the binding-protein-dependent transport system permease family. HisMQ subfamily.</text>
</comment>
<dbReference type="NCBIfam" id="TIGR01726">
    <property type="entry name" value="HEQRo_perm_3TM"/>
    <property type="match status" value="1"/>
</dbReference>
<keyword evidence="6 9" id="KW-0812">Transmembrane</keyword>
<organism evidence="11 12">
    <name type="scientific">Chitinimonas lacunae</name>
    <dbReference type="NCBI Taxonomy" id="1963018"/>
    <lineage>
        <taxon>Bacteria</taxon>
        <taxon>Pseudomonadati</taxon>
        <taxon>Pseudomonadota</taxon>
        <taxon>Betaproteobacteria</taxon>
        <taxon>Neisseriales</taxon>
        <taxon>Chitinibacteraceae</taxon>
        <taxon>Chitinimonas</taxon>
    </lineage>
</organism>
<evidence type="ECO:0000256" key="9">
    <source>
        <dbReference type="RuleBase" id="RU363032"/>
    </source>
</evidence>
<keyword evidence="8 9" id="KW-0472">Membrane</keyword>
<evidence type="ECO:0000259" key="10">
    <source>
        <dbReference type="PROSITE" id="PS50928"/>
    </source>
</evidence>
<comment type="caution">
    <text evidence="11">The sequence shown here is derived from an EMBL/GenBank/DDBJ whole genome shotgun (WGS) entry which is preliminary data.</text>
</comment>
<dbReference type="SUPFAM" id="SSF161098">
    <property type="entry name" value="MetI-like"/>
    <property type="match status" value="1"/>
</dbReference>
<dbReference type="PANTHER" id="PTHR30133:SF4">
    <property type="entry name" value="ARGININE_ORNITHINE TRANSPORT PROTEIN AOTQ"/>
    <property type="match status" value="1"/>
</dbReference>
<evidence type="ECO:0000256" key="2">
    <source>
        <dbReference type="ARBA" id="ARBA00010072"/>
    </source>
</evidence>
<gene>
    <name evidence="11" type="ORF">ACFOW7_01495</name>
</gene>
<dbReference type="InterPro" id="IPR010065">
    <property type="entry name" value="AA_ABC_transptr_permease_3TM"/>
</dbReference>
<dbReference type="PANTHER" id="PTHR30133">
    <property type="entry name" value="CATIONIC AMINO ACID TRANSPORTER, MEMBRANE COMPONENT"/>
    <property type="match status" value="1"/>
</dbReference>
<evidence type="ECO:0000256" key="5">
    <source>
        <dbReference type="ARBA" id="ARBA00022519"/>
    </source>
</evidence>
<evidence type="ECO:0000313" key="12">
    <source>
        <dbReference type="Proteomes" id="UP001595791"/>
    </source>
</evidence>
<keyword evidence="4" id="KW-1003">Cell membrane</keyword>
<evidence type="ECO:0000256" key="1">
    <source>
        <dbReference type="ARBA" id="ARBA00004429"/>
    </source>
</evidence>
<reference evidence="12" key="1">
    <citation type="journal article" date="2019" name="Int. J. Syst. Evol. Microbiol.">
        <title>The Global Catalogue of Microorganisms (GCM) 10K type strain sequencing project: providing services to taxonomists for standard genome sequencing and annotation.</title>
        <authorList>
            <consortium name="The Broad Institute Genomics Platform"/>
            <consortium name="The Broad Institute Genome Sequencing Center for Infectious Disease"/>
            <person name="Wu L."/>
            <person name="Ma J."/>
        </authorList>
    </citation>
    <scope>NUCLEOTIDE SEQUENCE [LARGE SCALE GENOMIC DNA]</scope>
    <source>
        <strain evidence="12">LMG 29894</strain>
    </source>
</reference>
<evidence type="ECO:0000313" key="11">
    <source>
        <dbReference type="EMBL" id="MFC4158021.1"/>
    </source>
</evidence>
<sequence>MFDGYVGHILGGAVLTLKTAFGSMLIATVLGLLGALARLSPRWIFNKPASLYSTVVRGIPDLVLMLLVFYGGQQLANDLLARLGYQGQFDFDQFTAGVLTLGFIYGAYLVETFRGAILGVPKGQWEAGYAYGMSASRTFLRIVLPQMIRLAIPSYTNNWLVLTKATALVSVIGLQDMMLRAKEAGGATREPFTYLLVVGAVYLAITSVSLGLLKLAERRYSVGVRHGEL</sequence>
<feature type="transmembrane region" description="Helical" evidence="9">
    <location>
        <begin position="91"/>
        <end position="110"/>
    </location>
</feature>
<dbReference type="Pfam" id="PF00528">
    <property type="entry name" value="BPD_transp_1"/>
    <property type="match status" value="1"/>
</dbReference>
<feature type="domain" description="ABC transmembrane type-1" evidence="10">
    <location>
        <begin position="13"/>
        <end position="214"/>
    </location>
</feature>
<dbReference type="Gene3D" id="1.10.3720.10">
    <property type="entry name" value="MetI-like"/>
    <property type="match status" value="1"/>
</dbReference>
<keyword evidence="3 9" id="KW-0813">Transport</keyword>
<dbReference type="Proteomes" id="UP001595791">
    <property type="component" value="Unassembled WGS sequence"/>
</dbReference>
<dbReference type="InterPro" id="IPR035906">
    <property type="entry name" value="MetI-like_sf"/>
</dbReference>
<feature type="transmembrane region" description="Helical" evidence="9">
    <location>
        <begin position="51"/>
        <end position="71"/>
    </location>
</feature>
<accession>A0ABV8MLU3</accession>
<dbReference type="PROSITE" id="PS50928">
    <property type="entry name" value="ABC_TM1"/>
    <property type="match status" value="1"/>
</dbReference>
<comment type="subcellular location">
    <subcellularLocation>
        <location evidence="1">Cell inner membrane</location>
        <topology evidence="1">Multi-pass membrane protein</topology>
    </subcellularLocation>
    <subcellularLocation>
        <location evidence="9">Cell membrane</location>
        <topology evidence="9">Multi-pass membrane protein</topology>
    </subcellularLocation>
</comment>
<evidence type="ECO:0000256" key="3">
    <source>
        <dbReference type="ARBA" id="ARBA00022448"/>
    </source>
</evidence>
<dbReference type="InterPro" id="IPR051613">
    <property type="entry name" value="ABC_transp_permease_HisMQ"/>
</dbReference>
<keyword evidence="5" id="KW-0997">Cell inner membrane</keyword>
<proteinExistence type="inferred from homology"/>
<keyword evidence="12" id="KW-1185">Reference proteome</keyword>
<evidence type="ECO:0000256" key="8">
    <source>
        <dbReference type="ARBA" id="ARBA00023136"/>
    </source>
</evidence>
<dbReference type="InterPro" id="IPR000515">
    <property type="entry name" value="MetI-like"/>
</dbReference>
<dbReference type="CDD" id="cd06261">
    <property type="entry name" value="TM_PBP2"/>
    <property type="match status" value="1"/>
</dbReference>
<evidence type="ECO:0000256" key="6">
    <source>
        <dbReference type="ARBA" id="ARBA00022692"/>
    </source>
</evidence>
<dbReference type="RefSeq" id="WP_378160260.1">
    <property type="nucleotide sequence ID" value="NZ_JBHSBU010000001.1"/>
</dbReference>
<evidence type="ECO:0000256" key="4">
    <source>
        <dbReference type="ARBA" id="ARBA00022475"/>
    </source>
</evidence>
<keyword evidence="7 9" id="KW-1133">Transmembrane helix</keyword>